<reference evidence="1" key="1">
    <citation type="submission" date="2014-11" db="EMBL/GenBank/DDBJ databases">
        <authorList>
            <person name="Amaro Gonzalez C."/>
        </authorList>
    </citation>
    <scope>NUCLEOTIDE SEQUENCE</scope>
</reference>
<evidence type="ECO:0000313" key="1">
    <source>
        <dbReference type="EMBL" id="JAH19953.1"/>
    </source>
</evidence>
<accession>A0A0E9QV26</accession>
<organism evidence="1">
    <name type="scientific">Anguilla anguilla</name>
    <name type="common">European freshwater eel</name>
    <name type="synonym">Muraena anguilla</name>
    <dbReference type="NCBI Taxonomy" id="7936"/>
    <lineage>
        <taxon>Eukaryota</taxon>
        <taxon>Metazoa</taxon>
        <taxon>Chordata</taxon>
        <taxon>Craniata</taxon>
        <taxon>Vertebrata</taxon>
        <taxon>Euteleostomi</taxon>
        <taxon>Actinopterygii</taxon>
        <taxon>Neopterygii</taxon>
        <taxon>Teleostei</taxon>
        <taxon>Anguilliformes</taxon>
        <taxon>Anguillidae</taxon>
        <taxon>Anguilla</taxon>
    </lineage>
</organism>
<name>A0A0E9QV26_ANGAN</name>
<dbReference type="AlphaFoldDB" id="A0A0E9QV26"/>
<protein>
    <submittedName>
        <fullName evidence="1">Uncharacterized protein</fullName>
    </submittedName>
</protein>
<reference evidence="1" key="2">
    <citation type="journal article" date="2015" name="Fish Shellfish Immunol.">
        <title>Early steps in the European eel (Anguilla anguilla)-Vibrio vulnificus interaction in the gills: Role of the RtxA13 toxin.</title>
        <authorList>
            <person name="Callol A."/>
            <person name="Pajuelo D."/>
            <person name="Ebbesson L."/>
            <person name="Teles M."/>
            <person name="MacKenzie S."/>
            <person name="Amaro C."/>
        </authorList>
    </citation>
    <scope>NUCLEOTIDE SEQUENCE</scope>
</reference>
<proteinExistence type="predicted"/>
<dbReference type="EMBL" id="GBXM01088624">
    <property type="protein sequence ID" value="JAH19953.1"/>
    <property type="molecule type" value="Transcribed_RNA"/>
</dbReference>
<sequence>MFEFGCKNRSFHKAATASSHPGRPQVLLVSVFAPKPATGLDPRNQARLTNCNRLFKNNQAL</sequence>